<protein>
    <recommendedName>
        <fullName evidence="3">C2H2-type domain-containing protein</fullName>
    </recommendedName>
</protein>
<evidence type="ECO:0000313" key="1">
    <source>
        <dbReference type="EMBL" id="GGF38890.1"/>
    </source>
</evidence>
<organism evidence="1 2">
    <name type="scientific">Williamsia phyllosphaerae</name>
    <dbReference type="NCBI Taxonomy" id="885042"/>
    <lineage>
        <taxon>Bacteria</taxon>
        <taxon>Bacillati</taxon>
        <taxon>Actinomycetota</taxon>
        <taxon>Actinomycetes</taxon>
        <taxon>Mycobacteriales</taxon>
        <taxon>Nocardiaceae</taxon>
        <taxon>Williamsia</taxon>
    </lineage>
</organism>
<accession>A0ABQ1V6H8</accession>
<keyword evidence="2" id="KW-1185">Reference proteome</keyword>
<name>A0ABQ1V6H8_9NOCA</name>
<gene>
    <name evidence="1" type="ORF">GCM10007298_38230</name>
</gene>
<evidence type="ECO:0000313" key="2">
    <source>
        <dbReference type="Proteomes" id="UP000632454"/>
    </source>
</evidence>
<evidence type="ECO:0008006" key="3">
    <source>
        <dbReference type="Google" id="ProtNLM"/>
    </source>
</evidence>
<sequence length="89" mass="9858">MSSKDMRALADSISAAADTITALNVSNGHGRDLAWKSRDLHSHAFALRIEADELDNRDDEPDNPEYDCIDCGAPEFARHHHTCRHGADE</sequence>
<reference evidence="2" key="1">
    <citation type="journal article" date="2019" name="Int. J. Syst. Evol. Microbiol.">
        <title>The Global Catalogue of Microorganisms (GCM) 10K type strain sequencing project: providing services to taxonomists for standard genome sequencing and annotation.</title>
        <authorList>
            <consortium name="The Broad Institute Genomics Platform"/>
            <consortium name="The Broad Institute Genome Sequencing Center for Infectious Disease"/>
            <person name="Wu L."/>
            <person name="Ma J."/>
        </authorList>
    </citation>
    <scope>NUCLEOTIDE SEQUENCE [LARGE SCALE GENOMIC DNA]</scope>
    <source>
        <strain evidence="2">CCM 7855</strain>
    </source>
</reference>
<comment type="caution">
    <text evidence="1">The sequence shown here is derived from an EMBL/GenBank/DDBJ whole genome shotgun (WGS) entry which is preliminary data.</text>
</comment>
<dbReference type="Proteomes" id="UP000632454">
    <property type="component" value="Unassembled WGS sequence"/>
</dbReference>
<dbReference type="EMBL" id="BMCS01000003">
    <property type="protein sequence ID" value="GGF38890.1"/>
    <property type="molecule type" value="Genomic_DNA"/>
</dbReference>
<dbReference type="RefSeq" id="WP_188491945.1">
    <property type="nucleotide sequence ID" value="NZ_BMCS01000003.1"/>
</dbReference>
<proteinExistence type="predicted"/>